<dbReference type="AlphaFoldDB" id="A0A382Y9I9"/>
<evidence type="ECO:0000313" key="1">
    <source>
        <dbReference type="EMBL" id="SVD80002.1"/>
    </source>
</evidence>
<sequence length="199" mass="22626">YLETENRTYFESDLSVSRIGLRIEPNESKYFWASAVFLGLKEKGDLIAYEDQADGDDQTIIVPDAGIAYRIPWFLDNRLTLKGGLLEGKPGGALEFNWEEWGLFDHPILFVLEARDAYNSVADEDIHENLNGPMIRAWAKTALWGKEPDLWWEDILHATKLYAGASRIGDDHMEFFAGLGLEWKDKDIRSLISLVGMAN</sequence>
<reference evidence="1" key="1">
    <citation type="submission" date="2018-05" db="EMBL/GenBank/DDBJ databases">
        <authorList>
            <person name="Lanie J.A."/>
            <person name="Ng W.-L."/>
            <person name="Kazmierczak K.M."/>
            <person name="Andrzejewski T.M."/>
            <person name="Davidsen T.M."/>
            <person name="Wayne K.J."/>
            <person name="Tettelin H."/>
            <person name="Glass J.I."/>
            <person name="Rusch D."/>
            <person name="Podicherti R."/>
            <person name="Tsui H.-C.T."/>
            <person name="Winkler M.E."/>
        </authorList>
    </citation>
    <scope>NUCLEOTIDE SEQUENCE</scope>
</reference>
<feature type="non-terminal residue" evidence="1">
    <location>
        <position position="1"/>
    </location>
</feature>
<proteinExistence type="predicted"/>
<protein>
    <submittedName>
        <fullName evidence="1">Uncharacterized protein</fullName>
    </submittedName>
</protein>
<name>A0A382Y9I9_9ZZZZ</name>
<gene>
    <name evidence="1" type="ORF">METZ01_LOCUS432856</name>
</gene>
<dbReference type="EMBL" id="UINC01174066">
    <property type="protein sequence ID" value="SVD80002.1"/>
    <property type="molecule type" value="Genomic_DNA"/>
</dbReference>
<accession>A0A382Y9I9</accession>
<organism evidence="1">
    <name type="scientific">marine metagenome</name>
    <dbReference type="NCBI Taxonomy" id="408172"/>
    <lineage>
        <taxon>unclassified sequences</taxon>
        <taxon>metagenomes</taxon>
        <taxon>ecological metagenomes</taxon>
    </lineage>
</organism>